<feature type="domain" description="MEDS" evidence="3">
    <location>
        <begin position="13"/>
        <end position="172"/>
    </location>
</feature>
<dbReference type="Proteomes" id="UP001597046">
    <property type="component" value="Unassembled WGS sequence"/>
</dbReference>
<evidence type="ECO:0000259" key="3">
    <source>
        <dbReference type="Pfam" id="PF14417"/>
    </source>
</evidence>
<dbReference type="PANTHER" id="PTHR35526">
    <property type="entry name" value="ANTI-SIGMA-F FACTOR RSBW-RELATED"/>
    <property type="match status" value="1"/>
</dbReference>
<keyword evidence="1" id="KW-0723">Serine/threonine-protein kinase</keyword>
<name>A0ABW3MWW3_9MICO</name>
<feature type="domain" description="Histidine kinase/HSP90-like ATPase" evidence="2">
    <location>
        <begin position="205"/>
        <end position="311"/>
    </location>
</feature>
<dbReference type="InterPro" id="IPR025847">
    <property type="entry name" value="MEDS_domain"/>
</dbReference>
<keyword evidence="5" id="KW-1185">Reference proteome</keyword>
<gene>
    <name evidence="4" type="ORF">ACFQ2V_08940</name>
</gene>
<dbReference type="InterPro" id="IPR003594">
    <property type="entry name" value="HATPase_dom"/>
</dbReference>
<keyword evidence="1" id="KW-0808">Transferase</keyword>
<organism evidence="4 5">
    <name type="scientific">Terrabacter terrigena</name>
    <dbReference type="NCBI Taxonomy" id="574718"/>
    <lineage>
        <taxon>Bacteria</taxon>
        <taxon>Bacillati</taxon>
        <taxon>Actinomycetota</taxon>
        <taxon>Actinomycetes</taxon>
        <taxon>Micrococcales</taxon>
        <taxon>Intrasporangiaceae</taxon>
        <taxon>Terrabacter</taxon>
    </lineage>
</organism>
<keyword evidence="1" id="KW-0418">Kinase</keyword>
<proteinExistence type="predicted"/>
<evidence type="ECO:0000259" key="2">
    <source>
        <dbReference type="Pfam" id="PF13581"/>
    </source>
</evidence>
<dbReference type="InterPro" id="IPR050267">
    <property type="entry name" value="Anti-sigma-factor_SerPK"/>
</dbReference>
<dbReference type="InterPro" id="IPR036890">
    <property type="entry name" value="HATPase_C_sf"/>
</dbReference>
<dbReference type="CDD" id="cd16936">
    <property type="entry name" value="HATPase_RsbW-like"/>
    <property type="match status" value="1"/>
</dbReference>
<reference evidence="5" key="1">
    <citation type="journal article" date="2019" name="Int. J. Syst. Evol. Microbiol.">
        <title>The Global Catalogue of Microorganisms (GCM) 10K type strain sequencing project: providing services to taxonomists for standard genome sequencing and annotation.</title>
        <authorList>
            <consortium name="The Broad Institute Genomics Platform"/>
            <consortium name="The Broad Institute Genome Sequencing Center for Infectious Disease"/>
            <person name="Wu L."/>
            <person name="Ma J."/>
        </authorList>
    </citation>
    <scope>NUCLEOTIDE SEQUENCE [LARGE SCALE GENOMIC DNA]</scope>
    <source>
        <strain evidence="5">CCUG 57508</strain>
    </source>
</reference>
<evidence type="ECO:0000313" key="5">
    <source>
        <dbReference type="Proteomes" id="UP001597046"/>
    </source>
</evidence>
<dbReference type="Pfam" id="PF13581">
    <property type="entry name" value="HATPase_c_2"/>
    <property type="match status" value="1"/>
</dbReference>
<protein>
    <submittedName>
        <fullName evidence="4">MEDS domain-containing protein</fullName>
    </submittedName>
</protein>
<dbReference type="Gene3D" id="3.30.565.10">
    <property type="entry name" value="Histidine kinase-like ATPase, C-terminal domain"/>
    <property type="match status" value="1"/>
</dbReference>
<sequence>MSLDGMTAWGRGHAVGFYALDGEGIDAVARFVADGWDLDECVVVVATAQHRAAVAELLTGRGYDPVARTDDGRYIALDAADTLQQVMVDGRLDPDLFLARAGEVIGQASSAGVPVRAFGEMVSQLWQNGLVEPAIELELMWNQLLRQHDFTLLCAYPTGAFEHAQLVDVRRVCELHTDLLPPSAVWEEGGVVEAGHACSRVYLPTPESVPAARHFVVDVLRAWGHAGLAPDAALIVSELATNALRHAGSPFRAVVDRRRGGLRVGVEDTTDTPLQRRDITIDDVNGRGAHIVEALSERWGSSPLPGGKVVWAELPLESGPAHVG</sequence>
<dbReference type="Pfam" id="PF14417">
    <property type="entry name" value="MEDS"/>
    <property type="match status" value="1"/>
</dbReference>
<accession>A0ABW3MWW3</accession>
<dbReference type="EMBL" id="JBHTKH010000004">
    <property type="protein sequence ID" value="MFD1054427.1"/>
    <property type="molecule type" value="Genomic_DNA"/>
</dbReference>
<comment type="caution">
    <text evidence="4">The sequence shown here is derived from an EMBL/GenBank/DDBJ whole genome shotgun (WGS) entry which is preliminary data.</text>
</comment>
<evidence type="ECO:0000256" key="1">
    <source>
        <dbReference type="ARBA" id="ARBA00022527"/>
    </source>
</evidence>
<evidence type="ECO:0000313" key="4">
    <source>
        <dbReference type="EMBL" id="MFD1054427.1"/>
    </source>
</evidence>
<dbReference type="RefSeq" id="WP_386052322.1">
    <property type="nucleotide sequence ID" value="NZ_JBHTKH010000004.1"/>
</dbReference>
<dbReference type="PANTHER" id="PTHR35526:SF3">
    <property type="entry name" value="ANTI-SIGMA-F FACTOR RSBW"/>
    <property type="match status" value="1"/>
</dbReference>